<dbReference type="NCBIfam" id="TIGR03936">
    <property type="entry name" value="sam_1_link_chp"/>
    <property type="match status" value="1"/>
</dbReference>
<evidence type="ECO:0000313" key="3">
    <source>
        <dbReference type="Proteomes" id="UP000823935"/>
    </source>
</evidence>
<evidence type="ECO:0000313" key="2">
    <source>
        <dbReference type="EMBL" id="HIS31200.1"/>
    </source>
</evidence>
<organism evidence="2 3">
    <name type="scientific">Candidatus Limivivens intestinipullorum</name>
    <dbReference type="NCBI Taxonomy" id="2840858"/>
    <lineage>
        <taxon>Bacteria</taxon>
        <taxon>Bacillati</taxon>
        <taxon>Bacillota</taxon>
        <taxon>Clostridia</taxon>
        <taxon>Lachnospirales</taxon>
        <taxon>Lachnospiraceae</taxon>
        <taxon>Lachnospiraceae incertae sedis</taxon>
        <taxon>Candidatus Limivivens</taxon>
    </lineage>
</organism>
<proteinExistence type="predicted"/>
<evidence type="ECO:0000259" key="1">
    <source>
        <dbReference type="Pfam" id="PF10105"/>
    </source>
</evidence>
<dbReference type="Pfam" id="PF10105">
    <property type="entry name" value="DUF2344"/>
    <property type="match status" value="1"/>
</dbReference>
<name>A0A9D1ESK8_9FIRM</name>
<feature type="domain" description="DUF2344" evidence="1">
    <location>
        <begin position="2"/>
        <end position="185"/>
    </location>
</feature>
<dbReference type="InterPro" id="IPR018768">
    <property type="entry name" value="DUF2344"/>
</dbReference>
<dbReference type="EMBL" id="DVIQ01000031">
    <property type="protein sequence ID" value="HIS31200.1"/>
    <property type="molecule type" value="Genomic_DNA"/>
</dbReference>
<reference evidence="2" key="1">
    <citation type="submission" date="2020-10" db="EMBL/GenBank/DDBJ databases">
        <authorList>
            <person name="Gilroy R."/>
        </authorList>
    </citation>
    <scope>NUCLEOTIDE SEQUENCE</scope>
    <source>
        <strain evidence="2">CHK190-19873</strain>
    </source>
</reference>
<accession>A0A9D1ESK8</accession>
<gene>
    <name evidence="2" type="ORF">IAB44_06595</name>
</gene>
<reference evidence="2" key="2">
    <citation type="journal article" date="2021" name="PeerJ">
        <title>Extensive microbial diversity within the chicken gut microbiome revealed by metagenomics and culture.</title>
        <authorList>
            <person name="Gilroy R."/>
            <person name="Ravi A."/>
            <person name="Getino M."/>
            <person name="Pursley I."/>
            <person name="Horton D.L."/>
            <person name="Alikhan N.F."/>
            <person name="Baker D."/>
            <person name="Gharbi K."/>
            <person name="Hall N."/>
            <person name="Watson M."/>
            <person name="Adriaenssens E.M."/>
            <person name="Foster-Nyarko E."/>
            <person name="Jarju S."/>
            <person name="Secka A."/>
            <person name="Antonio M."/>
            <person name="Oren A."/>
            <person name="Chaudhuri R.R."/>
            <person name="La Ragione R."/>
            <person name="Hildebrand F."/>
            <person name="Pallen M.J."/>
        </authorList>
    </citation>
    <scope>NUCLEOTIDE SEQUENCE</scope>
    <source>
        <strain evidence="2">CHK190-19873</strain>
    </source>
</reference>
<sequence length="232" mass="25985">MKVRIKFSKQGAMKFIGHLDIMRYFQKAIRRAGIDIAYTEGFSPHMIMSFANPLGVGLTSDGEYMDIEIRTPISGKEALERLNAVMAEGMRVLSFRQVEDSKASNAMALVAAADYRVSFRESCMPEKGWQERIGDFMNQDSIVIRKKTKSKETEMEIRPHILEMCPDGDGVFLRVSAGSVCNIRPEQVMEAFAGFAGFSYPDTGLLINRMELYAKRPSGEGFVSLEDLGVEI</sequence>
<protein>
    <submittedName>
        <fullName evidence="2">DUF2344 domain-containing protein</fullName>
    </submittedName>
</protein>
<dbReference type="AlphaFoldDB" id="A0A9D1ESK8"/>
<comment type="caution">
    <text evidence="2">The sequence shown here is derived from an EMBL/GenBank/DDBJ whole genome shotgun (WGS) entry which is preliminary data.</text>
</comment>
<dbReference type="Proteomes" id="UP000823935">
    <property type="component" value="Unassembled WGS sequence"/>
</dbReference>